<dbReference type="EMBL" id="BLKM01000915">
    <property type="protein sequence ID" value="GFG39632.1"/>
    <property type="molecule type" value="Genomic_DNA"/>
</dbReference>
<feature type="compositionally biased region" description="Basic and acidic residues" evidence="1">
    <location>
        <begin position="14"/>
        <end position="25"/>
    </location>
</feature>
<sequence>PGRNNASIYPDFRISVESDRTRETAEPECPSDQHGAVKQRNDNSSALHSNTGGAPANTETELKGVGPAVQRGVTQSHRSEPRVSKELLEYTCKILRGKVDCIYIESTSPRNMLPHFKKHHTFIRFRNSGKFPQ</sequence>
<dbReference type="Proteomes" id="UP000502823">
    <property type="component" value="Unassembled WGS sequence"/>
</dbReference>
<evidence type="ECO:0000313" key="2">
    <source>
        <dbReference type="EMBL" id="GFG39632.1"/>
    </source>
</evidence>
<keyword evidence="3" id="KW-1185">Reference proteome</keyword>
<comment type="caution">
    <text evidence="2">The sequence shown here is derived from an EMBL/GenBank/DDBJ whole genome shotgun (WGS) entry which is preliminary data.</text>
</comment>
<feature type="non-terminal residue" evidence="2">
    <location>
        <position position="1"/>
    </location>
</feature>
<reference evidence="3" key="1">
    <citation type="submission" date="2020-01" db="EMBL/GenBank/DDBJ databases">
        <title>Draft genome sequence of the Termite Coptotermes fromosanus.</title>
        <authorList>
            <person name="Itakura S."/>
            <person name="Yosikawa Y."/>
            <person name="Umezawa K."/>
        </authorList>
    </citation>
    <scope>NUCLEOTIDE SEQUENCE [LARGE SCALE GENOMIC DNA]</scope>
</reference>
<feature type="compositionally biased region" description="Polar residues" evidence="1">
    <location>
        <begin position="42"/>
        <end position="52"/>
    </location>
</feature>
<feature type="region of interest" description="Disordered" evidence="1">
    <location>
        <begin position="1"/>
        <end position="82"/>
    </location>
</feature>
<protein>
    <submittedName>
        <fullName evidence="2">Uncharacterized protein</fullName>
    </submittedName>
</protein>
<dbReference type="InParanoid" id="A0A6L2Q7X7"/>
<accession>A0A6L2Q7X7</accession>
<evidence type="ECO:0000313" key="3">
    <source>
        <dbReference type="Proteomes" id="UP000502823"/>
    </source>
</evidence>
<name>A0A6L2Q7X7_COPFO</name>
<evidence type="ECO:0000256" key="1">
    <source>
        <dbReference type="SAM" id="MobiDB-lite"/>
    </source>
</evidence>
<organism evidence="2 3">
    <name type="scientific">Coptotermes formosanus</name>
    <name type="common">Formosan subterranean termite</name>
    <dbReference type="NCBI Taxonomy" id="36987"/>
    <lineage>
        <taxon>Eukaryota</taxon>
        <taxon>Metazoa</taxon>
        <taxon>Ecdysozoa</taxon>
        <taxon>Arthropoda</taxon>
        <taxon>Hexapoda</taxon>
        <taxon>Insecta</taxon>
        <taxon>Pterygota</taxon>
        <taxon>Neoptera</taxon>
        <taxon>Polyneoptera</taxon>
        <taxon>Dictyoptera</taxon>
        <taxon>Blattodea</taxon>
        <taxon>Blattoidea</taxon>
        <taxon>Termitoidae</taxon>
        <taxon>Rhinotermitidae</taxon>
        <taxon>Coptotermes</taxon>
    </lineage>
</organism>
<dbReference type="AlphaFoldDB" id="A0A6L2Q7X7"/>
<gene>
    <name evidence="2" type="ORF">Cfor_05459</name>
</gene>
<proteinExistence type="predicted"/>